<evidence type="ECO:0000313" key="2">
    <source>
        <dbReference type="Proteomes" id="UP000000639"/>
    </source>
</evidence>
<proteinExistence type="predicted"/>
<name>A1SVN5_PSYIN</name>
<reference evidence="1 2" key="1">
    <citation type="submission" date="2007-01" db="EMBL/GenBank/DDBJ databases">
        <title>Complete sequence of Psychromonas ingrahamii 37.</title>
        <authorList>
            <consortium name="US DOE Joint Genome Institute"/>
            <person name="Copeland A."/>
            <person name="Lucas S."/>
            <person name="Lapidus A."/>
            <person name="Barry K."/>
            <person name="Detter J.C."/>
            <person name="Glavina del Rio T."/>
            <person name="Hammon N."/>
            <person name="Israni S."/>
            <person name="Dalin E."/>
            <person name="Tice H."/>
            <person name="Pitluck S."/>
            <person name="Thompson L.S."/>
            <person name="Brettin T."/>
            <person name="Bruce D."/>
            <person name="Han C."/>
            <person name="Tapia R."/>
            <person name="Schmutz J."/>
            <person name="Larimer F."/>
            <person name="Land M."/>
            <person name="Hauser L."/>
            <person name="Kyrpides N."/>
            <person name="Ivanova N."/>
            <person name="Staley J."/>
            <person name="Richardson P."/>
        </authorList>
    </citation>
    <scope>NUCLEOTIDE SEQUENCE [LARGE SCALE GENOMIC DNA]</scope>
    <source>
        <strain evidence="1 2">37</strain>
    </source>
</reference>
<dbReference type="OrthoDB" id="6215413at2"/>
<protein>
    <submittedName>
        <fullName evidence="1">Uncharacterized protein</fullName>
    </submittedName>
</protein>
<dbReference type="KEGG" id="pin:Ping_1767"/>
<dbReference type="Proteomes" id="UP000000639">
    <property type="component" value="Chromosome"/>
</dbReference>
<sequence length="94" mass="11716">MNRWYDKRPRLGKRLDEFKEMDQKIREPILNEIIGLVKKNKPKLLNSDFRFDSFRLRWYEHDPHLWLVFNILQLADVAILELVEYYLENRRLVR</sequence>
<keyword evidence="2" id="KW-1185">Reference proteome</keyword>
<gene>
    <name evidence="1" type="ordered locus">Ping_1767</name>
</gene>
<organism evidence="1 2">
    <name type="scientific">Psychromonas ingrahamii (strain DSM 17664 / CCUG 51855 / 37)</name>
    <dbReference type="NCBI Taxonomy" id="357804"/>
    <lineage>
        <taxon>Bacteria</taxon>
        <taxon>Pseudomonadati</taxon>
        <taxon>Pseudomonadota</taxon>
        <taxon>Gammaproteobacteria</taxon>
        <taxon>Alteromonadales</taxon>
        <taxon>Psychromonadaceae</taxon>
        <taxon>Psychromonas</taxon>
    </lineage>
</organism>
<evidence type="ECO:0000313" key="1">
    <source>
        <dbReference type="EMBL" id="ABM03550.1"/>
    </source>
</evidence>
<dbReference type="AlphaFoldDB" id="A1SVN5"/>
<dbReference type="RefSeq" id="WP_011770110.1">
    <property type="nucleotide sequence ID" value="NC_008709.1"/>
</dbReference>
<dbReference type="EMBL" id="CP000510">
    <property type="protein sequence ID" value="ABM03550.1"/>
    <property type="molecule type" value="Genomic_DNA"/>
</dbReference>
<dbReference type="eggNOG" id="ENOG5031M9A">
    <property type="taxonomic scope" value="Bacteria"/>
</dbReference>
<dbReference type="HOGENOM" id="CLU_2384036_0_0_6"/>
<accession>A1SVN5</accession>